<feature type="compositionally biased region" description="Low complexity" evidence="1">
    <location>
        <begin position="48"/>
        <end position="57"/>
    </location>
</feature>
<evidence type="ECO:0000313" key="3">
    <source>
        <dbReference type="Proteomes" id="UP000026962"/>
    </source>
</evidence>
<accession>A0A0E0LYV3</accession>
<evidence type="ECO:0000313" key="2">
    <source>
        <dbReference type="EnsemblPlants" id="OPUNC09G02100.1"/>
    </source>
</evidence>
<dbReference type="Proteomes" id="UP000026962">
    <property type="component" value="Chromosome 9"/>
</dbReference>
<reference evidence="2" key="1">
    <citation type="submission" date="2015-04" db="UniProtKB">
        <authorList>
            <consortium name="EnsemblPlants"/>
        </authorList>
    </citation>
    <scope>IDENTIFICATION</scope>
</reference>
<feature type="compositionally biased region" description="Acidic residues" evidence="1">
    <location>
        <begin position="1"/>
        <end position="10"/>
    </location>
</feature>
<reference evidence="2" key="2">
    <citation type="submission" date="2018-05" db="EMBL/GenBank/DDBJ databases">
        <title>OpunRS2 (Oryza punctata Reference Sequence Version 2).</title>
        <authorList>
            <person name="Zhang J."/>
            <person name="Kudrna D."/>
            <person name="Lee S."/>
            <person name="Talag J."/>
            <person name="Welchert J."/>
            <person name="Wing R.A."/>
        </authorList>
    </citation>
    <scope>NUCLEOTIDE SEQUENCE [LARGE SCALE GENOMIC DNA]</scope>
</reference>
<dbReference type="HOGENOM" id="CLU_2642373_0_0_1"/>
<proteinExistence type="predicted"/>
<organism evidence="2">
    <name type="scientific">Oryza punctata</name>
    <name type="common">Red rice</name>
    <dbReference type="NCBI Taxonomy" id="4537"/>
    <lineage>
        <taxon>Eukaryota</taxon>
        <taxon>Viridiplantae</taxon>
        <taxon>Streptophyta</taxon>
        <taxon>Embryophyta</taxon>
        <taxon>Tracheophyta</taxon>
        <taxon>Spermatophyta</taxon>
        <taxon>Magnoliopsida</taxon>
        <taxon>Liliopsida</taxon>
        <taxon>Poales</taxon>
        <taxon>Poaceae</taxon>
        <taxon>BOP clade</taxon>
        <taxon>Oryzoideae</taxon>
        <taxon>Oryzeae</taxon>
        <taxon>Oryzinae</taxon>
        <taxon>Oryza</taxon>
    </lineage>
</organism>
<evidence type="ECO:0000256" key="1">
    <source>
        <dbReference type="SAM" id="MobiDB-lite"/>
    </source>
</evidence>
<protein>
    <submittedName>
        <fullName evidence="2">Uncharacterized protein</fullName>
    </submittedName>
</protein>
<keyword evidence="3" id="KW-1185">Reference proteome</keyword>
<dbReference type="Gramene" id="OPUNC09G02100.1">
    <property type="protein sequence ID" value="OPUNC09G02100.1"/>
    <property type="gene ID" value="OPUNC09G02100"/>
</dbReference>
<sequence>MTDGRGEEEEERRRRKDNNAFGNNMIICKKRKETKPVEKSEEKKRTGLSPSSSLPSLFGRAKKIRSPPEEMSTNRGF</sequence>
<feature type="region of interest" description="Disordered" evidence="1">
    <location>
        <begin position="1"/>
        <end position="77"/>
    </location>
</feature>
<feature type="compositionally biased region" description="Basic and acidic residues" evidence="1">
    <location>
        <begin position="34"/>
        <end position="45"/>
    </location>
</feature>
<name>A0A0E0LYV3_ORYPU</name>
<dbReference type="EnsemblPlants" id="OPUNC09G02100.1">
    <property type="protein sequence ID" value="OPUNC09G02100.1"/>
    <property type="gene ID" value="OPUNC09G02100"/>
</dbReference>
<dbReference type="AlphaFoldDB" id="A0A0E0LYV3"/>